<dbReference type="GO" id="GO:0003677">
    <property type="term" value="F:DNA binding"/>
    <property type="evidence" value="ECO:0007669"/>
    <property type="project" value="UniProtKB-UniRule"/>
</dbReference>
<dbReference type="FunFam" id="1.10.268.10:FF:000001">
    <property type="entry name" value="DNA gyrase subunit A"/>
    <property type="match status" value="1"/>
</dbReference>
<dbReference type="GO" id="GO:0006265">
    <property type="term" value="P:DNA topological change"/>
    <property type="evidence" value="ECO:0007669"/>
    <property type="project" value="UniProtKB-UniRule"/>
</dbReference>
<feature type="compositionally biased region" description="Low complexity" evidence="11">
    <location>
        <begin position="839"/>
        <end position="853"/>
    </location>
</feature>
<keyword evidence="4 9" id="KW-0067">ATP-binding</keyword>
<keyword evidence="6 9" id="KW-0238">DNA-binding</keyword>
<comment type="subunit">
    <text evidence="9">Heterotetramer, composed of two GyrA and two GyrB chains. In the heterotetramer, GyrA contains the active site tyrosine that forms a transient covalent intermediate with DNA, while GyrB binds cofactors and catalyzes ATP hydrolysis.</text>
</comment>
<evidence type="ECO:0000256" key="1">
    <source>
        <dbReference type="ARBA" id="ARBA00000185"/>
    </source>
</evidence>
<dbReference type="InterPro" id="IPR013757">
    <property type="entry name" value="Topo_IIA_A_a_sf"/>
</dbReference>
<feature type="domain" description="Topo IIA-type catalytic" evidence="12">
    <location>
        <begin position="38"/>
        <end position="503"/>
    </location>
</feature>
<comment type="function">
    <text evidence="9">A type II topoisomerase that negatively supercoils closed circular double-stranded (ds) DNA in an ATP-dependent manner to modulate DNA topology and maintain chromosomes in an underwound state. Negative supercoiling favors strand separation, and DNA replication, transcription, recombination and repair, all of which involve strand separation. Also able to catalyze the interconversion of other topological isomers of dsDNA rings, including catenanes and knotted rings. Type II topoisomerases break and join 2 DNA strands simultaneously in an ATP-dependent manner.</text>
</comment>
<dbReference type="InterPro" id="IPR013758">
    <property type="entry name" value="Topo_IIA_A/C_ab"/>
</dbReference>
<keyword evidence="7 9" id="KW-0413">Isomerase</keyword>
<dbReference type="InterPro" id="IPR050220">
    <property type="entry name" value="Type_II_DNA_Topoisomerases"/>
</dbReference>
<comment type="similarity">
    <text evidence="2 9">Belongs to the type II topoisomerase GyrA/ParC subunit family.</text>
</comment>
<dbReference type="Proteomes" id="UP000030125">
    <property type="component" value="Unassembled WGS sequence"/>
</dbReference>
<dbReference type="PANTHER" id="PTHR43493">
    <property type="entry name" value="DNA GYRASE/TOPOISOMERASE SUBUNIT A"/>
    <property type="match status" value="1"/>
</dbReference>
<comment type="subcellular location">
    <subcellularLocation>
        <location evidence="9">Cytoplasm</location>
    </subcellularLocation>
</comment>
<dbReference type="CDD" id="cd00187">
    <property type="entry name" value="TOP4c"/>
    <property type="match status" value="1"/>
</dbReference>
<evidence type="ECO:0000256" key="3">
    <source>
        <dbReference type="ARBA" id="ARBA00022741"/>
    </source>
</evidence>
<dbReference type="PROSITE" id="PS52040">
    <property type="entry name" value="TOPO_IIA"/>
    <property type="match status" value="1"/>
</dbReference>
<dbReference type="GO" id="GO:0005737">
    <property type="term" value="C:cytoplasm"/>
    <property type="evidence" value="ECO:0007669"/>
    <property type="project" value="UniProtKB-SubCell"/>
</dbReference>
<dbReference type="Gene3D" id="2.120.10.90">
    <property type="entry name" value="DNA gyrase/topoisomerase IV, subunit A, C-terminal"/>
    <property type="match status" value="1"/>
</dbReference>
<keyword evidence="9" id="KW-0963">Cytoplasm</keyword>
<evidence type="ECO:0000256" key="2">
    <source>
        <dbReference type="ARBA" id="ARBA00008263"/>
    </source>
</evidence>
<dbReference type="HAMAP" id="MF_01897">
    <property type="entry name" value="GyrA"/>
    <property type="match status" value="1"/>
</dbReference>
<reference evidence="13 14" key="1">
    <citation type="submission" date="2014-08" db="EMBL/GenBank/DDBJ databases">
        <title>Porphyromonas cangingivalis strain:COT-109_OH1386 Genome sequencing.</title>
        <authorList>
            <person name="Wallis C."/>
            <person name="Deusch O."/>
            <person name="O'Flynn C."/>
            <person name="Davis I."/>
            <person name="Jospin G."/>
            <person name="Darling A.E."/>
            <person name="Coil D.A."/>
            <person name="Alexiev A."/>
            <person name="Horsfall A."/>
            <person name="Kirkwood N."/>
            <person name="Harris S."/>
            <person name="Eisen J.A."/>
        </authorList>
    </citation>
    <scope>NUCLEOTIDE SEQUENCE [LARGE SCALE GENOMIC DNA]</scope>
    <source>
        <strain evidence="14">COT-109 OH1386</strain>
    </source>
</reference>
<proteinExistence type="inferred from homology"/>
<dbReference type="FunFam" id="2.120.10.90:FF:000005">
    <property type="entry name" value="DNA topoisomerase 4 subunit A"/>
    <property type="match status" value="1"/>
</dbReference>
<evidence type="ECO:0000256" key="5">
    <source>
        <dbReference type="ARBA" id="ARBA00023029"/>
    </source>
</evidence>
<evidence type="ECO:0000259" key="12">
    <source>
        <dbReference type="PROSITE" id="PS52040"/>
    </source>
</evidence>
<dbReference type="GO" id="GO:0009330">
    <property type="term" value="C:DNA topoisomerase type II (double strand cut, ATP-hydrolyzing) complex"/>
    <property type="evidence" value="ECO:0007669"/>
    <property type="project" value="TreeGrafter"/>
</dbReference>
<comment type="catalytic activity">
    <reaction evidence="1 9 10">
        <text>ATP-dependent breakage, passage and rejoining of double-stranded DNA.</text>
        <dbReference type="EC" id="5.6.2.2"/>
    </reaction>
</comment>
<dbReference type="FunFam" id="3.30.1360.40:FF:000002">
    <property type="entry name" value="DNA gyrase subunit A"/>
    <property type="match status" value="1"/>
</dbReference>
<feature type="active site" description="O-(5'-phospho-DNA)-tyrosine intermediate" evidence="9 10">
    <location>
        <position position="126"/>
    </location>
</feature>
<sequence length="853" mass="96157">MQEEFENKTDRIIKVNIDDQMKSAYIDYAMSVIVSRALPDVRDGFKPVHRRILYGMNELGNTPDKPYKKSARTVGDVMGKYHPHGDGSIYMALVRLAQDWSMRYMLVDPHGNFGSIDGDMPAAMRYTEARLAPLAMEMLSDINKETVDFVSNYDDSTTEPSVLPSRIPNLLVNGASGIAVGMATNMAPHNLTEALNASLAYINARGEITIDELMEHIKAPDFPTGGIIYGYSGVRDAFHTGRGRIVIRGKAEIEPSTLHDQIIIRELPYLVNKAELVKSIAELVTTKRIEGISNIADESSSKAGIRIVIDVKRDAHAAVILNKLYKYTALQSSFSVNNIALVDGRPQLLNLKDIVGEFVKHRTDVVTRRTRYDLRKAEERLHILEGRIIATDNIDEVVAIIRASARQTEAIEKLMARFNLSQIQARSIVEMRLGQLTALEMNKLREEYEGLVKQIEFFNEILTNEDTLYRIISEELIEIRDKYGDVRRSDIVYASEELNPEDFYADEEMIITLSHLGYIKRTPLSAFRAQSRGGVGSKGTDTKDEDFVEYIYSASMHATMLFFTEKGRCFWLRVFEIPEGTRTSKGRAIQNILNLDPDDRVTTCIRIKNLTTDTEYVNSHYLTFVTRRGTIRKTLLEAFSRPRANGIIAIGLRDEDRVVSVLLSNGKSEFILASRNGKAIRFHESLLRPQGRQTMGVRGMRLEEDGKDEVIGAICIKKPDEESILVVSENGYGKRSQIDDYRITNRGAKGVITLKVTDKTGDLIEIKNVTDEHDIMIINKSGVTIRTHVKDISVQSRNTQGVRLINLERRGDEIASVCRVQAEEEEEVSEDIDTENSEVVENNTNETDNSTLE</sequence>
<dbReference type="NCBIfam" id="TIGR01063">
    <property type="entry name" value="gyrA"/>
    <property type="match status" value="1"/>
</dbReference>
<dbReference type="Gene3D" id="3.30.1360.40">
    <property type="match status" value="1"/>
</dbReference>
<organism evidence="13 14">
    <name type="scientific">Porphyromonas cangingivalis</name>
    <dbReference type="NCBI Taxonomy" id="36874"/>
    <lineage>
        <taxon>Bacteria</taxon>
        <taxon>Pseudomonadati</taxon>
        <taxon>Bacteroidota</taxon>
        <taxon>Bacteroidia</taxon>
        <taxon>Bacteroidales</taxon>
        <taxon>Porphyromonadaceae</taxon>
        <taxon>Porphyromonas</taxon>
    </lineage>
</organism>
<accession>A0A0A2EN83</accession>
<dbReference type="STRING" id="36874.HQ34_03320"/>
<dbReference type="GO" id="GO:0006261">
    <property type="term" value="P:DNA-templated DNA replication"/>
    <property type="evidence" value="ECO:0007669"/>
    <property type="project" value="UniProtKB-UniRule"/>
</dbReference>
<dbReference type="GO" id="GO:0005694">
    <property type="term" value="C:chromosome"/>
    <property type="evidence" value="ECO:0007669"/>
    <property type="project" value="InterPro"/>
</dbReference>
<keyword evidence="5 9" id="KW-0799">Topoisomerase</keyword>
<dbReference type="RefSeq" id="WP_036852555.1">
    <property type="nucleotide sequence ID" value="NZ_JQJD01000056.1"/>
</dbReference>
<dbReference type="eggNOG" id="COG0188">
    <property type="taxonomic scope" value="Bacteria"/>
</dbReference>
<dbReference type="GO" id="GO:0005524">
    <property type="term" value="F:ATP binding"/>
    <property type="evidence" value="ECO:0007669"/>
    <property type="project" value="UniProtKB-UniRule"/>
</dbReference>
<feature type="compositionally biased region" description="Acidic residues" evidence="11">
    <location>
        <begin position="823"/>
        <end position="838"/>
    </location>
</feature>
<feature type="region of interest" description="Disordered" evidence="11">
    <location>
        <begin position="821"/>
        <end position="853"/>
    </location>
</feature>
<evidence type="ECO:0000256" key="9">
    <source>
        <dbReference type="HAMAP-Rule" id="MF_01897"/>
    </source>
</evidence>
<dbReference type="SMART" id="SM00434">
    <property type="entry name" value="TOP4c"/>
    <property type="match status" value="1"/>
</dbReference>
<dbReference type="GO" id="GO:0034335">
    <property type="term" value="F:DNA negative supercoiling activity"/>
    <property type="evidence" value="ECO:0007669"/>
    <property type="project" value="UniProtKB-ARBA"/>
</dbReference>
<dbReference type="FunFam" id="3.90.199.10:FF:000001">
    <property type="entry name" value="DNA gyrase subunit A"/>
    <property type="match status" value="1"/>
</dbReference>
<dbReference type="EC" id="5.6.2.2" evidence="9"/>
<dbReference type="InterPro" id="IPR005743">
    <property type="entry name" value="GyrA"/>
</dbReference>
<evidence type="ECO:0000313" key="13">
    <source>
        <dbReference type="EMBL" id="KGN78940.1"/>
    </source>
</evidence>
<name>A0A0A2EN83_PORCN</name>
<comment type="subunit">
    <text evidence="8">Heterotetramer composed of ParC and ParE.</text>
</comment>
<dbReference type="AlphaFoldDB" id="A0A0A2EN83"/>
<dbReference type="InterPro" id="IPR035516">
    <property type="entry name" value="Gyrase/topoIV_suA_C"/>
</dbReference>
<keyword evidence="14" id="KW-1185">Reference proteome</keyword>
<evidence type="ECO:0000256" key="11">
    <source>
        <dbReference type="SAM" id="MobiDB-lite"/>
    </source>
</evidence>
<keyword evidence="3 9" id="KW-0547">Nucleotide-binding</keyword>
<dbReference type="InterPro" id="IPR006691">
    <property type="entry name" value="GyrA/parC_rep"/>
</dbReference>
<dbReference type="Pfam" id="PF00521">
    <property type="entry name" value="DNA_topoisoIV"/>
    <property type="match status" value="1"/>
</dbReference>
<dbReference type="SUPFAM" id="SSF101904">
    <property type="entry name" value="GyrA/ParC C-terminal domain-like"/>
    <property type="match status" value="1"/>
</dbReference>
<dbReference type="PANTHER" id="PTHR43493:SF5">
    <property type="entry name" value="DNA GYRASE SUBUNIT A, CHLOROPLASTIC_MITOCHONDRIAL"/>
    <property type="match status" value="1"/>
</dbReference>
<comment type="caution">
    <text evidence="13">The sequence shown here is derived from an EMBL/GenBank/DDBJ whole genome shotgun (WGS) entry which is preliminary data.</text>
</comment>
<dbReference type="NCBIfam" id="NF004043">
    <property type="entry name" value="PRK05560.1"/>
    <property type="match status" value="1"/>
</dbReference>
<evidence type="ECO:0000256" key="4">
    <source>
        <dbReference type="ARBA" id="ARBA00022840"/>
    </source>
</evidence>
<evidence type="ECO:0000313" key="14">
    <source>
        <dbReference type="Proteomes" id="UP000030125"/>
    </source>
</evidence>
<dbReference type="NCBIfam" id="NF004044">
    <property type="entry name" value="PRK05561.1"/>
    <property type="match status" value="1"/>
</dbReference>
<gene>
    <name evidence="9" type="primary">gyrA</name>
    <name evidence="13" type="ORF">HQ35_08715</name>
</gene>
<dbReference type="Pfam" id="PF03989">
    <property type="entry name" value="DNA_gyraseA_C"/>
    <property type="match status" value="6"/>
</dbReference>
<dbReference type="SUPFAM" id="SSF56719">
    <property type="entry name" value="Type II DNA topoisomerase"/>
    <property type="match status" value="1"/>
</dbReference>
<dbReference type="Gene3D" id="3.90.199.10">
    <property type="entry name" value="Topoisomerase II, domain 5"/>
    <property type="match status" value="1"/>
</dbReference>
<dbReference type="InterPro" id="IPR013760">
    <property type="entry name" value="Topo_IIA-like_dom_sf"/>
</dbReference>
<evidence type="ECO:0000256" key="6">
    <source>
        <dbReference type="ARBA" id="ARBA00023125"/>
    </source>
</evidence>
<dbReference type="OrthoDB" id="9806486at2"/>
<evidence type="ECO:0000256" key="7">
    <source>
        <dbReference type="ARBA" id="ARBA00023235"/>
    </source>
</evidence>
<comment type="miscellaneous">
    <text evidence="9">Few gyrases are as efficient as E.coli at forming negative supercoils. Not all organisms have 2 type II topoisomerases; in organisms with a single type II topoisomerase this enzyme also has to decatenate newly replicated chromosomes.</text>
</comment>
<evidence type="ECO:0000256" key="10">
    <source>
        <dbReference type="PROSITE-ProRule" id="PRU01384"/>
    </source>
</evidence>
<comment type="caution">
    <text evidence="9">Lacks conserved residue(s) required for the propagation of feature annotation.</text>
</comment>
<dbReference type="InterPro" id="IPR002205">
    <property type="entry name" value="Topo_IIA_dom_A"/>
</dbReference>
<dbReference type="Gene3D" id="1.10.268.10">
    <property type="entry name" value="Topoisomerase, domain 3"/>
    <property type="match status" value="1"/>
</dbReference>
<evidence type="ECO:0000256" key="8">
    <source>
        <dbReference type="ARBA" id="ARBA00063644"/>
    </source>
</evidence>
<protein>
    <recommendedName>
        <fullName evidence="9">DNA gyrase subunit A</fullName>
        <ecNumber evidence="9">5.6.2.2</ecNumber>
    </recommendedName>
</protein>
<dbReference type="EMBL" id="JQJD01000056">
    <property type="protein sequence ID" value="KGN78940.1"/>
    <property type="molecule type" value="Genomic_DNA"/>
</dbReference>